<evidence type="ECO:0000256" key="1">
    <source>
        <dbReference type="ARBA" id="ARBA00022676"/>
    </source>
</evidence>
<feature type="transmembrane region" description="Helical" evidence="3">
    <location>
        <begin position="67"/>
        <end position="88"/>
    </location>
</feature>
<reference evidence="5 6" key="1">
    <citation type="journal article" date="2016" name="Nat. Commun.">
        <title>Thousands of microbial genomes shed light on interconnected biogeochemical processes in an aquifer system.</title>
        <authorList>
            <person name="Anantharaman K."/>
            <person name="Brown C.T."/>
            <person name="Hug L.A."/>
            <person name="Sharon I."/>
            <person name="Castelle C.J."/>
            <person name="Probst A.J."/>
            <person name="Thomas B.C."/>
            <person name="Singh A."/>
            <person name="Wilkins M.J."/>
            <person name="Karaoz U."/>
            <person name="Brodie E.L."/>
            <person name="Williams K.H."/>
            <person name="Hubbard S.S."/>
            <person name="Banfield J.F."/>
        </authorList>
    </citation>
    <scope>NUCLEOTIDE SEQUENCE [LARGE SCALE GENOMIC DNA]</scope>
</reference>
<proteinExistence type="predicted"/>
<evidence type="ECO:0000313" key="5">
    <source>
        <dbReference type="EMBL" id="OGK39105.1"/>
    </source>
</evidence>
<keyword evidence="3" id="KW-0472">Membrane</keyword>
<feature type="domain" description="Glycosyl transferase family 1" evidence="4">
    <location>
        <begin position="190"/>
        <end position="362"/>
    </location>
</feature>
<evidence type="ECO:0000259" key="4">
    <source>
        <dbReference type="Pfam" id="PF00534"/>
    </source>
</evidence>
<dbReference type="Pfam" id="PF00534">
    <property type="entry name" value="Glycos_transf_1"/>
    <property type="match status" value="1"/>
</dbReference>
<comment type="caution">
    <text evidence="5">The sequence shown here is derived from an EMBL/GenBank/DDBJ whole genome shotgun (WGS) entry which is preliminary data.</text>
</comment>
<keyword evidence="2" id="KW-0808">Transferase</keyword>
<evidence type="ECO:0000256" key="2">
    <source>
        <dbReference type="ARBA" id="ARBA00022679"/>
    </source>
</evidence>
<dbReference type="Gene3D" id="3.40.50.2000">
    <property type="entry name" value="Glycogen Phosphorylase B"/>
    <property type="match status" value="2"/>
</dbReference>
<sequence>MIYNINKIAIATHHLVYGAPQALKDYLVSRKITKLLYISHPLFVDNTKSFFEVIVKSKVQIKKQWSFRLPISILNYPLELLLTIFWVVKQKEKYDIFIGVDNLNAFAGIILKKLGLVKKVIYYTIDFVPKRFTYPPLDNLYHWADALCLKYADETWNVSPRISEAREKFKGLRRSLYNRQKIVPIGVWTDKIKKIPFANVKKHQLLYLGSLVKKQGVQLIISVIPDIIKKIKDFHFLIIGGGSYESALQRLAIALKVEKHITFKGWVKNRKLLDSLLSDSALAVAMYRKESDNYSYFADPTKLKDYLSAGLPIIMTNVPHSAPEIVKNQCGTIINYSKEDLKKALLKYLTDEEMLKTYRQNALRYIKKFDWNIIFGRSLNPLL</sequence>
<dbReference type="SUPFAM" id="SSF53756">
    <property type="entry name" value="UDP-Glycosyltransferase/glycogen phosphorylase"/>
    <property type="match status" value="1"/>
</dbReference>
<gene>
    <name evidence="5" type="ORF">A3A74_05775</name>
</gene>
<accession>A0A1F7I6X0</accession>
<evidence type="ECO:0000313" key="6">
    <source>
        <dbReference type="Proteomes" id="UP000179270"/>
    </source>
</evidence>
<keyword evidence="3" id="KW-1133">Transmembrane helix</keyword>
<dbReference type="AlphaFoldDB" id="A0A1F7I6X0"/>
<dbReference type="GO" id="GO:0016757">
    <property type="term" value="F:glycosyltransferase activity"/>
    <property type="evidence" value="ECO:0007669"/>
    <property type="project" value="UniProtKB-KW"/>
</dbReference>
<dbReference type="InterPro" id="IPR001296">
    <property type="entry name" value="Glyco_trans_1"/>
</dbReference>
<dbReference type="EMBL" id="MGAF01000058">
    <property type="protein sequence ID" value="OGK39105.1"/>
    <property type="molecule type" value="Genomic_DNA"/>
</dbReference>
<name>A0A1F7I6X0_9BACT</name>
<evidence type="ECO:0000256" key="3">
    <source>
        <dbReference type="SAM" id="Phobius"/>
    </source>
</evidence>
<protein>
    <recommendedName>
        <fullName evidence="4">Glycosyl transferase family 1 domain-containing protein</fullName>
    </recommendedName>
</protein>
<dbReference type="PANTHER" id="PTHR12526">
    <property type="entry name" value="GLYCOSYLTRANSFERASE"/>
    <property type="match status" value="1"/>
</dbReference>
<dbReference type="Proteomes" id="UP000179270">
    <property type="component" value="Unassembled WGS sequence"/>
</dbReference>
<dbReference type="STRING" id="1802055.A3A74_05775"/>
<organism evidence="5 6">
    <name type="scientific">Candidatus Roizmanbacteria bacterium RIFCSPLOWO2_01_FULL_35_13</name>
    <dbReference type="NCBI Taxonomy" id="1802055"/>
    <lineage>
        <taxon>Bacteria</taxon>
        <taxon>Candidatus Roizmaniibacteriota</taxon>
    </lineage>
</organism>
<keyword evidence="3" id="KW-0812">Transmembrane</keyword>
<dbReference type="PANTHER" id="PTHR12526:SF629">
    <property type="entry name" value="TEICHURONIC ACID BIOSYNTHESIS GLYCOSYLTRANSFERASE TUAH-RELATED"/>
    <property type="match status" value="1"/>
</dbReference>
<keyword evidence="1" id="KW-0328">Glycosyltransferase</keyword>